<proteinExistence type="predicted"/>
<comment type="caution">
    <text evidence="1">The sequence shown here is derived from an EMBL/GenBank/DDBJ whole genome shotgun (WGS) entry which is preliminary data.</text>
</comment>
<accession>A0ACC1MLR2</accession>
<organism evidence="1 2">
    <name type="scientific">Zarea fungicola</name>
    <dbReference type="NCBI Taxonomy" id="93591"/>
    <lineage>
        <taxon>Eukaryota</taxon>
        <taxon>Fungi</taxon>
        <taxon>Dikarya</taxon>
        <taxon>Ascomycota</taxon>
        <taxon>Pezizomycotina</taxon>
        <taxon>Sordariomycetes</taxon>
        <taxon>Hypocreomycetidae</taxon>
        <taxon>Hypocreales</taxon>
        <taxon>Cordycipitaceae</taxon>
        <taxon>Zarea</taxon>
    </lineage>
</organism>
<gene>
    <name evidence="1" type="ORF">NQ176_g9774</name>
</gene>
<dbReference type="EMBL" id="JANJQO010002368">
    <property type="protein sequence ID" value="KAJ2967211.1"/>
    <property type="molecule type" value="Genomic_DNA"/>
</dbReference>
<name>A0ACC1MLR2_9HYPO</name>
<protein>
    <submittedName>
        <fullName evidence="1">Uncharacterized protein</fullName>
    </submittedName>
</protein>
<sequence>MTVDVEKQEPPPTVTADNSGAKLELREDDHGNDGLLTTSLSQSTQQSTESLGRTRSQNGYGVDETQTAASERADASEKDPFEVGWDNGASDPLCPWSFSKARKWMITSILCAGSFTVTNISSGYTSTYDQMEAEFGNSRIVSVLGLSLFVLGISLGPMLFGPLSEFCGRRPIYLVAWTVFFAFIFPGAFGNNIETVLVSRFFGGFSGSAFLTVSGGTVGDLFQRHELQAPMVLFSISPFLGPSSGPLIGGFINYNASWRWTYYVFLIWTGVLLLAVVFFVPETYRKFVPPMLYHLVLNPLAVSWGSFASNAIIVITDPILLRNKARELRKHTGDDRWLAPTEKTQKSIVRAIGLSLLRPFQLLIFEPMCLNLCLLSAMLLGILYLFFGAFALVFTENYGFNLWQVGMTFVPICVGMFMASATDPLWHRVRNGLVAKLELETGVKGKAEPEFRLPPTVAGAVLAPLGVFIFAWTSYPHVHWIAPMIGEAIFGAGVVLVYTGIYTFLVDAYPLYAASAMAANAFVRCLFAAAFPLFGNQMYRKLGFQWASTLLAFLLLILMPFPYIFFRYGKQIRKRSRFATS</sequence>
<dbReference type="Proteomes" id="UP001143910">
    <property type="component" value="Unassembled WGS sequence"/>
</dbReference>
<keyword evidence="2" id="KW-1185">Reference proteome</keyword>
<evidence type="ECO:0000313" key="2">
    <source>
        <dbReference type="Proteomes" id="UP001143910"/>
    </source>
</evidence>
<reference evidence="1" key="1">
    <citation type="submission" date="2022-08" db="EMBL/GenBank/DDBJ databases">
        <title>Genome Sequence of Lecanicillium fungicola.</title>
        <authorList>
            <person name="Buettner E."/>
        </authorList>
    </citation>
    <scope>NUCLEOTIDE SEQUENCE</scope>
    <source>
        <strain evidence="1">Babe33</strain>
    </source>
</reference>
<evidence type="ECO:0000313" key="1">
    <source>
        <dbReference type="EMBL" id="KAJ2967211.1"/>
    </source>
</evidence>